<keyword evidence="4" id="KW-0479">Metal-binding</keyword>
<proteinExistence type="inferred from homology"/>
<keyword evidence="6" id="KW-0687">Ribonucleoprotein</keyword>
<evidence type="ECO:0000313" key="8">
    <source>
        <dbReference type="EMBL" id="KKK73363.1"/>
    </source>
</evidence>
<feature type="non-terminal residue" evidence="8">
    <location>
        <position position="388"/>
    </location>
</feature>
<dbReference type="SUPFAM" id="SSF53300">
    <property type="entry name" value="vWA-like"/>
    <property type="match status" value="1"/>
</dbReference>
<dbReference type="Pfam" id="PF25045">
    <property type="entry name" value="vWA_Ro60"/>
    <property type="match status" value="1"/>
</dbReference>
<keyword evidence="5" id="KW-0694">RNA-binding</keyword>
<sequence>GLRRVIGRWYKSKDVDKLAYQVCKYPSRSIKEDRHSKGKIWRHRDLLRIARPGPEKCTSSGKPDPSLITPSDKHNLIFRYVVRGIADDNAISPALLEQWKSDKDLRYIYAHEKAKVSNTSAEIVKLIKDFSITRESIPNHLFDNKVWSALLSKMPMTALIRNLGRMTASGVLKPLSDDTIFVASKLTSEEILQKARIHPMNVFLAMTIYNRGHGERSSWTPVPAISDALEKAFYASFKHVEPTNKKILLAVDVSGSMSCACQGNSVITAAQAAGVMAMAIARTEPNHHMVAFSSKGSWGSDNNQLVKLPVISSDSLQSVYKKIGAINMGWTDCALPMLYASKEKLDVDAFVILTDNESWAGDIHPFEAMAQYRKNFNSQAKLVSLAFS</sequence>
<dbReference type="GO" id="GO:0003723">
    <property type="term" value="F:RNA binding"/>
    <property type="evidence" value="ECO:0007669"/>
    <property type="project" value="UniProtKB-KW"/>
</dbReference>
<evidence type="ECO:0000259" key="7">
    <source>
        <dbReference type="PROSITE" id="PS50988"/>
    </source>
</evidence>
<evidence type="ECO:0000256" key="1">
    <source>
        <dbReference type="ARBA" id="ARBA00004496"/>
    </source>
</evidence>
<feature type="non-terminal residue" evidence="8">
    <location>
        <position position="1"/>
    </location>
</feature>
<dbReference type="GO" id="GO:0005737">
    <property type="term" value="C:cytoplasm"/>
    <property type="evidence" value="ECO:0007669"/>
    <property type="project" value="UniProtKB-SubCell"/>
</dbReference>
<dbReference type="InterPro" id="IPR056800">
    <property type="entry name" value="vWA_Ro60"/>
</dbReference>
<dbReference type="Pfam" id="PF05731">
    <property type="entry name" value="TROVE"/>
    <property type="match status" value="1"/>
</dbReference>
<name>A0A0F8XWM3_9ZZZZ</name>
<gene>
    <name evidence="8" type="ORF">LCGC14_2894580</name>
</gene>
<dbReference type="AlphaFoldDB" id="A0A0F8XWM3"/>
<dbReference type="InterPro" id="IPR040322">
    <property type="entry name" value="TROVE2"/>
</dbReference>
<accession>A0A0F8XWM3</accession>
<dbReference type="Gene3D" id="3.40.50.410">
    <property type="entry name" value="von Willebrand factor, type A domain"/>
    <property type="match status" value="1"/>
</dbReference>
<dbReference type="InterPro" id="IPR008858">
    <property type="entry name" value="TROVE_dom"/>
</dbReference>
<dbReference type="GO" id="GO:0046872">
    <property type="term" value="F:metal ion binding"/>
    <property type="evidence" value="ECO:0007669"/>
    <property type="project" value="UniProtKB-KW"/>
</dbReference>
<protein>
    <recommendedName>
        <fullName evidence="7">TROVE domain-containing protein</fullName>
    </recommendedName>
</protein>
<comment type="subcellular location">
    <subcellularLocation>
        <location evidence="1">Cytoplasm</location>
    </subcellularLocation>
</comment>
<evidence type="ECO:0000256" key="4">
    <source>
        <dbReference type="ARBA" id="ARBA00022723"/>
    </source>
</evidence>
<dbReference type="EMBL" id="LAZR01056818">
    <property type="protein sequence ID" value="KKK73363.1"/>
    <property type="molecule type" value="Genomic_DNA"/>
</dbReference>
<keyword evidence="3" id="KW-0963">Cytoplasm</keyword>
<evidence type="ECO:0000256" key="5">
    <source>
        <dbReference type="ARBA" id="ARBA00022884"/>
    </source>
</evidence>
<dbReference type="PROSITE" id="PS50988">
    <property type="entry name" value="TROVE"/>
    <property type="match status" value="1"/>
</dbReference>
<evidence type="ECO:0000256" key="6">
    <source>
        <dbReference type="ARBA" id="ARBA00023274"/>
    </source>
</evidence>
<dbReference type="InterPro" id="IPR036465">
    <property type="entry name" value="vWFA_dom_sf"/>
</dbReference>
<dbReference type="GO" id="GO:1990904">
    <property type="term" value="C:ribonucleoprotein complex"/>
    <property type="evidence" value="ECO:0007669"/>
    <property type="project" value="UniProtKB-KW"/>
</dbReference>
<organism evidence="8">
    <name type="scientific">marine sediment metagenome</name>
    <dbReference type="NCBI Taxonomy" id="412755"/>
    <lineage>
        <taxon>unclassified sequences</taxon>
        <taxon>metagenomes</taxon>
        <taxon>ecological metagenomes</taxon>
    </lineage>
</organism>
<evidence type="ECO:0000256" key="2">
    <source>
        <dbReference type="ARBA" id="ARBA00007814"/>
    </source>
</evidence>
<reference evidence="8" key="1">
    <citation type="journal article" date="2015" name="Nature">
        <title>Complex archaea that bridge the gap between prokaryotes and eukaryotes.</title>
        <authorList>
            <person name="Spang A."/>
            <person name="Saw J.H."/>
            <person name="Jorgensen S.L."/>
            <person name="Zaremba-Niedzwiedzka K."/>
            <person name="Martijn J."/>
            <person name="Lind A.E."/>
            <person name="van Eijk R."/>
            <person name="Schleper C."/>
            <person name="Guy L."/>
            <person name="Ettema T.J."/>
        </authorList>
    </citation>
    <scope>NUCLEOTIDE SEQUENCE</scope>
</reference>
<dbReference type="SUPFAM" id="SSF140864">
    <property type="entry name" value="TROVE domain-like"/>
    <property type="match status" value="1"/>
</dbReference>
<evidence type="ECO:0000256" key="3">
    <source>
        <dbReference type="ARBA" id="ARBA00022490"/>
    </source>
</evidence>
<comment type="caution">
    <text evidence="8">The sequence shown here is derived from an EMBL/GenBank/DDBJ whole genome shotgun (WGS) entry which is preliminary data.</text>
</comment>
<dbReference type="PANTHER" id="PTHR14202:SF0">
    <property type="entry name" value="RNA-BINDING PROTEIN RO60"/>
    <property type="match status" value="1"/>
</dbReference>
<dbReference type="InterPro" id="IPR037214">
    <property type="entry name" value="TROVE_dom_sf"/>
</dbReference>
<dbReference type="PANTHER" id="PTHR14202">
    <property type="entry name" value="60 KDA RIBONUCLEOPROTEIN SSA/RO"/>
    <property type="match status" value="1"/>
</dbReference>
<feature type="domain" description="TROVE" evidence="7">
    <location>
        <begin position="1"/>
        <end position="245"/>
    </location>
</feature>
<comment type="similarity">
    <text evidence="2">Belongs to the Ro 60 kDa family.</text>
</comment>